<evidence type="ECO:0000256" key="1">
    <source>
        <dbReference type="SAM" id="MobiDB-lite"/>
    </source>
</evidence>
<dbReference type="Proteomes" id="UP000192578">
    <property type="component" value="Unassembled WGS sequence"/>
</dbReference>
<protein>
    <submittedName>
        <fullName evidence="2">Uncharacterized protein</fullName>
    </submittedName>
</protein>
<dbReference type="EMBL" id="MTYJ01000185">
    <property type="protein sequence ID" value="OWA50209.1"/>
    <property type="molecule type" value="Genomic_DNA"/>
</dbReference>
<reference evidence="3" key="1">
    <citation type="submission" date="2017-01" db="EMBL/GenBank/DDBJ databases">
        <title>Comparative genomics of anhydrobiosis in the tardigrade Hypsibius dujardini.</title>
        <authorList>
            <person name="Yoshida Y."/>
            <person name="Koutsovoulos G."/>
            <person name="Laetsch D."/>
            <person name="Stevens L."/>
            <person name="Kumar S."/>
            <person name="Horikawa D."/>
            <person name="Ishino K."/>
            <person name="Komine S."/>
            <person name="Tomita M."/>
            <person name="Blaxter M."/>
            <person name="Arakawa K."/>
        </authorList>
    </citation>
    <scope>NUCLEOTIDE SEQUENCE [LARGE SCALE GENOMIC DNA]</scope>
    <source>
        <strain evidence="3">Z151</strain>
    </source>
</reference>
<dbReference type="AlphaFoldDB" id="A0A9X6RJS4"/>
<gene>
    <name evidence="2" type="ORF">BV898_14734</name>
</gene>
<evidence type="ECO:0000313" key="3">
    <source>
        <dbReference type="Proteomes" id="UP000192578"/>
    </source>
</evidence>
<proteinExistence type="predicted"/>
<organism evidence="2 3">
    <name type="scientific">Hypsibius exemplaris</name>
    <name type="common">Freshwater tardigrade</name>
    <dbReference type="NCBI Taxonomy" id="2072580"/>
    <lineage>
        <taxon>Eukaryota</taxon>
        <taxon>Metazoa</taxon>
        <taxon>Ecdysozoa</taxon>
        <taxon>Tardigrada</taxon>
        <taxon>Eutardigrada</taxon>
        <taxon>Parachela</taxon>
        <taxon>Hypsibioidea</taxon>
        <taxon>Hypsibiidae</taxon>
        <taxon>Hypsibius</taxon>
    </lineage>
</organism>
<feature type="region of interest" description="Disordered" evidence="1">
    <location>
        <begin position="46"/>
        <end position="70"/>
    </location>
</feature>
<keyword evidence="3" id="KW-1185">Reference proteome</keyword>
<comment type="caution">
    <text evidence="2">The sequence shown here is derived from an EMBL/GenBank/DDBJ whole genome shotgun (WGS) entry which is preliminary data.</text>
</comment>
<name>A0A9X6RJS4_HYPEX</name>
<feature type="compositionally biased region" description="Basic and acidic residues" evidence="1">
    <location>
        <begin position="55"/>
        <end position="70"/>
    </location>
</feature>
<evidence type="ECO:0000313" key="2">
    <source>
        <dbReference type="EMBL" id="OWA50209.1"/>
    </source>
</evidence>
<accession>A0A9X6RJS4</accession>
<sequence length="135" mass="15513">MIEWKDVIPARSWFVWWSLVIFCRVSARPDRRLCSNVALLKAAAGGNPVQMSSPRGHECKRGGERSRRAGEPVWRAVAPGDYSSHTGESLGPWKLYRDRNRARVVKKAVVMRDLDRATKANRFLRAHGFKHNEDW</sequence>